<dbReference type="InterPro" id="IPR000515">
    <property type="entry name" value="MetI-like"/>
</dbReference>
<keyword evidence="11" id="KW-1185">Reference proteome</keyword>
<keyword evidence="8" id="KW-0175">Coiled coil</keyword>
<keyword evidence="5 7" id="KW-1133">Transmembrane helix</keyword>
<evidence type="ECO:0000256" key="2">
    <source>
        <dbReference type="ARBA" id="ARBA00022448"/>
    </source>
</evidence>
<keyword evidence="6 7" id="KW-0472">Membrane</keyword>
<feature type="coiled-coil region" evidence="8">
    <location>
        <begin position="109"/>
        <end position="143"/>
    </location>
</feature>
<protein>
    <submittedName>
        <fullName evidence="10">Binding-protein-dependent transport systems inner membrane component</fullName>
    </submittedName>
</protein>
<feature type="transmembrane region" description="Helical" evidence="7">
    <location>
        <begin position="495"/>
        <end position="517"/>
    </location>
</feature>
<evidence type="ECO:0000256" key="7">
    <source>
        <dbReference type="RuleBase" id="RU363032"/>
    </source>
</evidence>
<evidence type="ECO:0000256" key="4">
    <source>
        <dbReference type="ARBA" id="ARBA00022692"/>
    </source>
</evidence>
<name>F0SK96_RUBBR</name>
<dbReference type="GO" id="GO:0005886">
    <property type="term" value="C:plasma membrane"/>
    <property type="evidence" value="ECO:0007669"/>
    <property type="project" value="UniProtKB-SubCell"/>
</dbReference>
<evidence type="ECO:0000313" key="10">
    <source>
        <dbReference type="EMBL" id="ADY60853.1"/>
    </source>
</evidence>
<dbReference type="Gene3D" id="1.10.3720.10">
    <property type="entry name" value="MetI-like"/>
    <property type="match status" value="1"/>
</dbReference>
<dbReference type="SUPFAM" id="SSF161098">
    <property type="entry name" value="MetI-like"/>
    <property type="match status" value="1"/>
</dbReference>
<comment type="similarity">
    <text evidence="7">Belongs to the binding-protein-dependent transport system permease family.</text>
</comment>
<evidence type="ECO:0000259" key="9">
    <source>
        <dbReference type="PROSITE" id="PS50928"/>
    </source>
</evidence>
<dbReference type="PROSITE" id="PS50928">
    <property type="entry name" value="ABC_TM1"/>
    <property type="match status" value="1"/>
</dbReference>
<evidence type="ECO:0000256" key="6">
    <source>
        <dbReference type="ARBA" id="ARBA00023136"/>
    </source>
</evidence>
<keyword evidence="3" id="KW-1003">Cell membrane</keyword>
<reference evidence="11" key="1">
    <citation type="submission" date="2011-02" db="EMBL/GenBank/DDBJ databases">
        <title>The complete genome of Planctomyces brasiliensis DSM 5305.</title>
        <authorList>
            <person name="Lucas S."/>
            <person name="Copeland A."/>
            <person name="Lapidus A."/>
            <person name="Bruce D."/>
            <person name="Goodwin L."/>
            <person name="Pitluck S."/>
            <person name="Kyrpides N."/>
            <person name="Mavromatis K."/>
            <person name="Pagani I."/>
            <person name="Ivanova N."/>
            <person name="Ovchinnikova G."/>
            <person name="Lu M."/>
            <person name="Detter J.C."/>
            <person name="Han C."/>
            <person name="Land M."/>
            <person name="Hauser L."/>
            <person name="Markowitz V."/>
            <person name="Cheng J.-F."/>
            <person name="Hugenholtz P."/>
            <person name="Woyke T."/>
            <person name="Wu D."/>
            <person name="Tindall B."/>
            <person name="Pomrenke H.G."/>
            <person name="Brambilla E."/>
            <person name="Klenk H.-P."/>
            <person name="Eisen J.A."/>
        </authorList>
    </citation>
    <scope>NUCLEOTIDE SEQUENCE [LARGE SCALE GENOMIC DNA]</scope>
    <source>
        <strain evidence="11">ATCC 49424 / DSM 5305 / JCM 21570 / NBRC 103401 / IFAM 1448</strain>
    </source>
</reference>
<accession>F0SK96</accession>
<dbReference type="Pfam" id="PF00528">
    <property type="entry name" value="BPD_transp_1"/>
    <property type="match status" value="1"/>
</dbReference>
<evidence type="ECO:0000256" key="1">
    <source>
        <dbReference type="ARBA" id="ARBA00004651"/>
    </source>
</evidence>
<feature type="domain" description="ABC transmembrane type-1" evidence="9">
    <location>
        <begin position="311"/>
        <end position="521"/>
    </location>
</feature>
<dbReference type="PANTHER" id="PTHR30151:SF7">
    <property type="entry name" value="NITRATE IMPORT PERMEASE PROTEIN NRTB"/>
    <property type="match status" value="1"/>
</dbReference>
<feature type="transmembrane region" description="Helical" evidence="7">
    <location>
        <begin position="318"/>
        <end position="344"/>
    </location>
</feature>
<dbReference type="RefSeq" id="WP_013629573.1">
    <property type="nucleotide sequence ID" value="NC_015174.1"/>
</dbReference>
<feature type="coiled-coil region" evidence="8">
    <location>
        <begin position="192"/>
        <end position="270"/>
    </location>
</feature>
<feature type="transmembrane region" description="Helical" evidence="7">
    <location>
        <begin position="448"/>
        <end position="475"/>
    </location>
</feature>
<organism evidence="10 11">
    <name type="scientific">Rubinisphaera brasiliensis (strain ATCC 49424 / DSM 5305 / JCM 21570 / IAM 15109 / NBRC 103401 / IFAM 1448)</name>
    <name type="common">Planctomyces brasiliensis</name>
    <dbReference type="NCBI Taxonomy" id="756272"/>
    <lineage>
        <taxon>Bacteria</taxon>
        <taxon>Pseudomonadati</taxon>
        <taxon>Planctomycetota</taxon>
        <taxon>Planctomycetia</taxon>
        <taxon>Planctomycetales</taxon>
        <taxon>Planctomycetaceae</taxon>
        <taxon>Rubinisphaera</taxon>
    </lineage>
</organism>
<dbReference type="CDD" id="cd06261">
    <property type="entry name" value="TM_PBP2"/>
    <property type="match status" value="1"/>
</dbReference>
<evidence type="ECO:0000256" key="5">
    <source>
        <dbReference type="ARBA" id="ARBA00022989"/>
    </source>
</evidence>
<dbReference type="GO" id="GO:0055085">
    <property type="term" value="P:transmembrane transport"/>
    <property type="evidence" value="ECO:0007669"/>
    <property type="project" value="InterPro"/>
</dbReference>
<dbReference type="InterPro" id="IPR035906">
    <property type="entry name" value="MetI-like_sf"/>
</dbReference>
<dbReference type="KEGG" id="pbs:Plabr_3256"/>
<feature type="transmembrane region" description="Helical" evidence="7">
    <location>
        <begin position="393"/>
        <end position="413"/>
    </location>
</feature>
<dbReference type="EMBL" id="CP002546">
    <property type="protein sequence ID" value="ADY60853.1"/>
    <property type="molecule type" value="Genomic_DNA"/>
</dbReference>
<gene>
    <name evidence="10" type="ordered locus">Plabr_3256</name>
</gene>
<dbReference type="eggNOG" id="COG0600">
    <property type="taxonomic scope" value="Bacteria"/>
</dbReference>
<dbReference type="eggNOG" id="COG4372">
    <property type="taxonomic scope" value="Bacteria"/>
</dbReference>
<proteinExistence type="inferred from homology"/>
<evidence type="ECO:0000256" key="8">
    <source>
        <dbReference type="SAM" id="Coils"/>
    </source>
</evidence>
<feature type="transmembrane region" description="Helical" evidence="7">
    <location>
        <begin position="42"/>
        <end position="64"/>
    </location>
</feature>
<dbReference type="AlphaFoldDB" id="F0SK96"/>
<keyword evidence="4 7" id="KW-0812">Transmembrane</keyword>
<dbReference type="HOGENOM" id="CLU_507035_0_0_0"/>
<dbReference type="STRING" id="756272.Plabr_3256"/>
<evidence type="ECO:0000313" key="11">
    <source>
        <dbReference type="Proteomes" id="UP000006860"/>
    </source>
</evidence>
<feature type="transmembrane region" description="Helical" evidence="7">
    <location>
        <begin position="356"/>
        <end position="373"/>
    </location>
</feature>
<comment type="subcellular location">
    <subcellularLocation>
        <location evidence="1 7">Cell membrane</location>
        <topology evidence="1 7">Multi-pass membrane protein</topology>
    </subcellularLocation>
</comment>
<dbReference type="Proteomes" id="UP000006860">
    <property type="component" value="Chromosome"/>
</dbReference>
<dbReference type="PANTHER" id="PTHR30151">
    <property type="entry name" value="ALKANE SULFONATE ABC TRANSPORTER-RELATED, MEMBRANE SUBUNIT"/>
    <property type="match status" value="1"/>
</dbReference>
<keyword evidence="2 7" id="KW-0813">Transport</keyword>
<sequence length="537" mass="59397">MEQLKYSLLKAINVSGLTFLEPVVRLCYGEEPREQLRKIGRFILIPAATFGLFLWAWAAIAPVYKTKSGEVPTPSVVYSAAQGIQDFHNRESDKEAAYTLTADDRQTALAQTEADLDVVKDLREQANRQVKQALAAKAVWLEEELGPINEEYAALKEQFAKDQKRREAALRHKAAGISQTDLTGKNELLAYIRGHQLKTEEEAATLADLEEERALLAEQTYPELSEALRWQTELAEREQYLQKKQEILSRSNRELKLAEQNEKLQTLKREYAAASGPQMLTLAEQMLQREERISSIAASEYAKPWTLPMQIVRSVACVFAGFFLATAIAVPIGILCGVSTTFMAAVTPFIALFKPVSPIVWLPISLIIVGGVITDPDDHWLITTLAELPLIGWLQINPAFIASAITVALCSLWPTLVNTALGVASIDKDHLNVARVLRLSFFQRLTKIVIPSALPLIFAGLRISLGVGWMVLIAAELLSSSEGIGKFVWDMFNNGSSATFAQMFVVVFVVGAIGLLLDRIMIVFQRLVSFDGAPAAI</sequence>
<evidence type="ECO:0000256" key="3">
    <source>
        <dbReference type="ARBA" id="ARBA00022475"/>
    </source>
</evidence>